<dbReference type="EMBL" id="VSSQ01006438">
    <property type="protein sequence ID" value="MPM32687.1"/>
    <property type="molecule type" value="Genomic_DNA"/>
</dbReference>
<gene>
    <name evidence="1" type="ORF">SDC9_79252</name>
</gene>
<proteinExistence type="predicted"/>
<dbReference type="AlphaFoldDB" id="A0A644YWF2"/>
<accession>A0A644YWF2</accession>
<organism evidence="1">
    <name type="scientific">bioreactor metagenome</name>
    <dbReference type="NCBI Taxonomy" id="1076179"/>
    <lineage>
        <taxon>unclassified sequences</taxon>
        <taxon>metagenomes</taxon>
        <taxon>ecological metagenomes</taxon>
    </lineage>
</organism>
<name>A0A644YWF2_9ZZZZ</name>
<reference evidence="1" key="1">
    <citation type="submission" date="2019-08" db="EMBL/GenBank/DDBJ databases">
        <authorList>
            <person name="Kucharzyk K."/>
            <person name="Murdoch R.W."/>
            <person name="Higgins S."/>
            <person name="Loffler F."/>
        </authorList>
    </citation>
    <scope>NUCLEOTIDE SEQUENCE</scope>
</reference>
<sequence length="159" mass="17183">MAALEESFFAPALPLSRVKTTVEEGLSLLAEKPTVTDAESISPLGSSALADAFAEKSISRCPISMTEPMDETSRTKVALPPDASILIAPSAMLAFSRLQSLSLMVMFSELYPLKGAALAAIAGDTWVFIKKKMVAKKALKIFSLSFIIGTYDKKRFLLY</sequence>
<comment type="caution">
    <text evidence="1">The sequence shown here is derived from an EMBL/GenBank/DDBJ whole genome shotgun (WGS) entry which is preliminary data.</text>
</comment>
<evidence type="ECO:0000313" key="1">
    <source>
        <dbReference type="EMBL" id="MPM32687.1"/>
    </source>
</evidence>
<protein>
    <submittedName>
        <fullName evidence="1">Uncharacterized protein</fullName>
    </submittedName>
</protein>